<comment type="caution">
    <text evidence="1">The sequence shown here is derived from an EMBL/GenBank/DDBJ whole genome shotgun (WGS) entry which is preliminary data.</text>
</comment>
<dbReference type="EMBL" id="NKQK01000020">
    <property type="protein sequence ID" value="PSS01215.1"/>
    <property type="molecule type" value="Genomic_DNA"/>
</dbReference>
<dbReference type="Proteomes" id="UP000241394">
    <property type="component" value="Chromosome LG20"/>
</dbReference>
<reference evidence="1 2" key="1">
    <citation type="submission" date="2017-07" db="EMBL/GenBank/DDBJ databases">
        <title>An improved, manually edited Actinidia chinensis var. chinensis (kiwifruit) genome highlights the challenges associated with draft genomes and gene prediction in plants.</title>
        <authorList>
            <person name="Pilkington S."/>
            <person name="Crowhurst R."/>
            <person name="Hilario E."/>
            <person name="Nardozza S."/>
            <person name="Fraser L."/>
            <person name="Peng Y."/>
            <person name="Gunaseelan K."/>
            <person name="Simpson R."/>
            <person name="Tahir J."/>
            <person name="Deroles S."/>
            <person name="Templeton K."/>
            <person name="Luo Z."/>
            <person name="Davy M."/>
            <person name="Cheng C."/>
            <person name="Mcneilage M."/>
            <person name="Scaglione D."/>
            <person name="Liu Y."/>
            <person name="Zhang Q."/>
            <person name="Datson P."/>
            <person name="De Silva N."/>
            <person name="Gardiner S."/>
            <person name="Bassett H."/>
            <person name="Chagne D."/>
            <person name="Mccallum J."/>
            <person name="Dzierzon H."/>
            <person name="Deng C."/>
            <person name="Wang Y.-Y."/>
            <person name="Barron N."/>
            <person name="Manako K."/>
            <person name="Bowen J."/>
            <person name="Foster T."/>
            <person name="Erridge Z."/>
            <person name="Tiffin H."/>
            <person name="Waite C."/>
            <person name="Davies K."/>
            <person name="Grierson E."/>
            <person name="Laing W."/>
            <person name="Kirk R."/>
            <person name="Chen X."/>
            <person name="Wood M."/>
            <person name="Montefiori M."/>
            <person name="Brummell D."/>
            <person name="Schwinn K."/>
            <person name="Catanach A."/>
            <person name="Fullerton C."/>
            <person name="Li D."/>
            <person name="Meiyalaghan S."/>
            <person name="Nieuwenhuizen N."/>
            <person name="Read N."/>
            <person name="Prakash R."/>
            <person name="Hunter D."/>
            <person name="Zhang H."/>
            <person name="Mckenzie M."/>
            <person name="Knabel M."/>
            <person name="Harris A."/>
            <person name="Allan A."/>
            <person name="Chen A."/>
            <person name="Janssen B."/>
            <person name="Plunkett B."/>
            <person name="Dwamena C."/>
            <person name="Voogd C."/>
            <person name="Leif D."/>
            <person name="Lafferty D."/>
            <person name="Souleyre E."/>
            <person name="Varkonyi-Gasic E."/>
            <person name="Gambi F."/>
            <person name="Hanley J."/>
            <person name="Yao J.-L."/>
            <person name="Cheung J."/>
            <person name="David K."/>
            <person name="Warren B."/>
            <person name="Marsh K."/>
            <person name="Snowden K."/>
            <person name="Lin-Wang K."/>
            <person name="Brian L."/>
            <person name="Martinez-Sanchez M."/>
            <person name="Wang M."/>
            <person name="Ileperuma N."/>
            <person name="Macnee N."/>
            <person name="Campin R."/>
            <person name="Mcatee P."/>
            <person name="Drummond R."/>
            <person name="Espley R."/>
            <person name="Ireland H."/>
            <person name="Wu R."/>
            <person name="Atkinson R."/>
            <person name="Karunairetnam S."/>
            <person name="Bulley S."/>
            <person name="Chunkath S."/>
            <person name="Hanley Z."/>
            <person name="Storey R."/>
            <person name="Thrimawithana A."/>
            <person name="Thomson S."/>
            <person name="David C."/>
            <person name="Testolin R."/>
        </authorList>
    </citation>
    <scope>NUCLEOTIDE SEQUENCE [LARGE SCALE GENOMIC DNA]</scope>
    <source>
        <strain evidence="2">cv. Red5</strain>
        <tissue evidence="1">Young leaf</tissue>
    </source>
</reference>
<dbReference type="SUPFAM" id="SSF55961">
    <property type="entry name" value="Bet v1-like"/>
    <property type="match status" value="1"/>
</dbReference>
<gene>
    <name evidence="1" type="ORF">CEY00_Acc22573</name>
</gene>
<dbReference type="AlphaFoldDB" id="A0A2R6Q2W2"/>
<dbReference type="InParanoid" id="A0A2R6Q2W2"/>
<dbReference type="CDD" id="cd07821">
    <property type="entry name" value="PYR_PYL_RCAR_like"/>
    <property type="match status" value="1"/>
</dbReference>
<accession>A0A2R6Q2W2</accession>
<dbReference type="Gene3D" id="3.30.530.20">
    <property type="match status" value="1"/>
</dbReference>
<name>A0A2R6Q2W2_ACTCC</name>
<dbReference type="GO" id="GO:0004864">
    <property type="term" value="F:protein phosphatase inhibitor activity"/>
    <property type="evidence" value="ECO:0007669"/>
    <property type="project" value="UniProtKB-ARBA"/>
</dbReference>
<dbReference type="InterPro" id="IPR053249">
    <property type="entry name" value="LFS"/>
</dbReference>
<evidence type="ECO:0000313" key="2">
    <source>
        <dbReference type="Proteomes" id="UP000241394"/>
    </source>
</evidence>
<keyword evidence="2" id="KW-1185">Reference proteome</keyword>
<organism evidence="1 2">
    <name type="scientific">Actinidia chinensis var. chinensis</name>
    <name type="common">Chinese soft-hair kiwi</name>
    <dbReference type="NCBI Taxonomy" id="1590841"/>
    <lineage>
        <taxon>Eukaryota</taxon>
        <taxon>Viridiplantae</taxon>
        <taxon>Streptophyta</taxon>
        <taxon>Embryophyta</taxon>
        <taxon>Tracheophyta</taxon>
        <taxon>Spermatophyta</taxon>
        <taxon>Magnoliopsida</taxon>
        <taxon>eudicotyledons</taxon>
        <taxon>Gunneridae</taxon>
        <taxon>Pentapetalae</taxon>
        <taxon>asterids</taxon>
        <taxon>Ericales</taxon>
        <taxon>Actinidiaceae</taxon>
        <taxon>Actinidia</taxon>
    </lineage>
</organism>
<dbReference type="STRING" id="1590841.A0A2R6Q2W2"/>
<dbReference type="PANTHER" id="PTHR33789">
    <property type="entry name" value="LACHRYMATORY-FACTOR SYNTHASE"/>
    <property type="match status" value="1"/>
</dbReference>
<dbReference type="InterPro" id="IPR019587">
    <property type="entry name" value="Polyketide_cyclase/dehydratase"/>
</dbReference>
<dbReference type="Pfam" id="PF10604">
    <property type="entry name" value="Polyketide_cyc2"/>
    <property type="match status" value="1"/>
</dbReference>
<dbReference type="InterPro" id="IPR023393">
    <property type="entry name" value="START-like_dom_sf"/>
</dbReference>
<dbReference type="OMA" id="WKGKAIA"/>
<dbReference type="PANTHER" id="PTHR33789:SF11">
    <property type="entry name" value="OS05G0202300 PROTEIN"/>
    <property type="match status" value="1"/>
</dbReference>
<proteinExistence type="predicted"/>
<dbReference type="OrthoDB" id="1929286at2759"/>
<sequence>MAEAAEATQPRWKGTVTAKVEGFKPSQVWPFFEDFGNLYKIDPNVDISYALEGVYGHAGLVRFCSAHTTTASPSGEDEIAVQWFHEKLLAMDPAKYSFTYQIMENNVGFTYCKSTVKVLPIHDSNELGCKLEWTYESDPLPGQTPDYLSNYFGLNIQAMADAIKKILESKSK</sequence>
<protein>
    <submittedName>
        <fullName evidence="1">Lachrymatory-factor synthase</fullName>
    </submittedName>
</protein>
<evidence type="ECO:0000313" key="1">
    <source>
        <dbReference type="EMBL" id="PSS01215.1"/>
    </source>
</evidence>
<dbReference type="Gramene" id="PSS01215">
    <property type="protein sequence ID" value="PSS01215"/>
    <property type="gene ID" value="CEY00_Acc22573"/>
</dbReference>
<reference evidence="2" key="2">
    <citation type="journal article" date="2018" name="BMC Genomics">
        <title>A manually annotated Actinidia chinensis var. chinensis (kiwifruit) genome highlights the challenges associated with draft genomes and gene prediction in plants.</title>
        <authorList>
            <person name="Pilkington S.M."/>
            <person name="Crowhurst R."/>
            <person name="Hilario E."/>
            <person name="Nardozza S."/>
            <person name="Fraser L."/>
            <person name="Peng Y."/>
            <person name="Gunaseelan K."/>
            <person name="Simpson R."/>
            <person name="Tahir J."/>
            <person name="Deroles S.C."/>
            <person name="Templeton K."/>
            <person name="Luo Z."/>
            <person name="Davy M."/>
            <person name="Cheng C."/>
            <person name="McNeilage M."/>
            <person name="Scaglione D."/>
            <person name="Liu Y."/>
            <person name="Zhang Q."/>
            <person name="Datson P."/>
            <person name="De Silva N."/>
            <person name="Gardiner S.E."/>
            <person name="Bassett H."/>
            <person name="Chagne D."/>
            <person name="McCallum J."/>
            <person name="Dzierzon H."/>
            <person name="Deng C."/>
            <person name="Wang Y.Y."/>
            <person name="Barron L."/>
            <person name="Manako K."/>
            <person name="Bowen J."/>
            <person name="Foster T.M."/>
            <person name="Erridge Z.A."/>
            <person name="Tiffin H."/>
            <person name="Waite C.N."/>
            <person name="Davies K.M."/>
            <person name="Grierson E.P."/>
            <person name="Laing W.A."/>
            <person name="Kirk R."/>
            <person name="Chen X."/>
            <person name="Wood M."/>
            <person name="Montefiori M."/>
            <person name="Brummell D.A."/>
            <person name="Schwinn K.E."/>
            <person name="Catanach A."/>
            <person name="Fullerton C."/>
            <person name="Li D."/>
            <person name="Meiyalaghan S."/>
            <person name="Nieuwenhuizen N."/>
            <person name="Read N."/>
            <person name="Prakash R."/>
            <person name="Hunter D."/>
            <person name="Zhang H."/>
            <person name="McKenzie M."/>
            <person name="Knabel M."/>
            <person name="Harris A."/>
            <person name="Allan A.C."/>
            <person name="Gleave A."/>
            <person name="Chen A."/>
            <person name="Janssen B.J."/>
            <person name="Plunkett B."/>
            <person name="Ampomah-Dwamena C."/>
            <person name="Voogd C."/>
            <person name="Leif D."/>
            <person name="Lafferty D."/>
            <person name="Souleyre E.J.F."/>
            <person name="Varkonyi-Gasic E."/>
            <person name="Gambi F."/>
            <person name="Hanley J."/>
            <person name="Yao J.L."/>
            <person name="Cheung J."/>
            <person name="David K.M."/>
            <person name="Warren B."/>
            <person name="Marsh K."/>
            <person name="Snowden K.C."/>
            <person name="Lin-Wang K."/>
            <person name="Brian L."/>
            <person name="Martinez-Sanchez M."/>
            <person name="Wang M."/>
            <person name="Ileperuma N."/>
            <person name="Macnee N."/>
            <person name="Campin R."/>
            <person name="McAtee P."/>
            <person name="Drummond R.S.M."/>
            <person name="Espley R.V."/>
            <person name="Ireland H.S."/>
            <person name="Wu R."/>
            <person name="Atkinson R.G."/>
            <person name="Karunairetnam S."/>
            <person name="Bulley S."/>
            <person name="Chunkath S."/>
            <person name="Hanley Z."/>
            <person name="Storey R."/>
            <person name="Thrimawithana A.H."/>
            <person name="Thomson S."/>
            <person name="David C."/>
            <person name="Testolin R."/>
            <person name="Huang H."/>
            <person name="Hellens R.P."/>
            <person name="Schaffer R.J."/>
        </authorList>
    </citation>
    <scope>NUCLEOTIDE SEQUENCE [LARGE SCALE GENOMIC DNA]</scope>
    <source>
        <strain evidence="2">cv. Red5</strain>
    </source>
</reference>